<dbReference type="Proteomes" id="UP001164539">
    <property type="component" value="Chromosome 5"/>
</dbReference>
<keyword evidence="1" id="KW-0675">Receptor</keyword>
<protein>
    <submittedName>
        <fullName evidence="1">Receptor protein kinase</fullName>
    </submittedName>
</protein>
<comment type="caution">
    <text evidence="1">The sequence shown here is derived from an EMBL/GenBank/DDBJ whole genome shotgun (WGS) entry which is preliminary data.</text>
</comment>
<dbReference type="EMBL" id="CM051398">
    <property type="protein sequence ID" value="KAJ4718586.1"/>
    <property type="molecule type" value="Genomic_DNA"/>
</dbReference>
<gene>
    <name evidence="1" type="ORF">OWV82_010246</name>
</gene>
<evidence type="ECO:0000313" key="2">
    <source>
        <dbReference type="Proteomes" id="UP001164539"/>
    </source>
</evidence>
<keyword evidence="1" id="KW-0808">Transferase</keyword>
<keyword evidence="2" id="KW-1185">Reference proteome</keyword>
<proteinExistence type="predicted"/>
<organism evidence="1 2">
    <name type="scientific">Melia azedarach</name>
    <name type="common">Chinaberry tree</name>
    <dbReference type="NCBI Taxonomy" id="155640"/>
    <lineage>
        <taxon>Eukaryota</taxon>
        <taxon>Viridiplantae</taxon>
        <taxon>Streptophyta</taxon>
        <taxon>Embryophyta</taxon>
        <taxon>Tracheophyta</taxon>
        <taxon>Spermatophyta</taxon>
        <taxon>Magnoliopsida</taxon>
        <taxon>eudicotyledons</taxon>
        <taxon>Gunneridae</taxon>
        <taxon>Pentapetalae</taxon>
        <taxon>rosids</taxon>
        <taxon>malvids</taxon>
        <taxon>Sapindales</taxon>
        <taxon>Meliaceae</taxon>
        <taxon>Melia</taxon>
    </lineage>
</organism>
<sequence>MSMECSSVFIVLGPLTFLSIIILFVIQTALPPNTIAFGLLLALIVTLIFTSFCLSTKRRNRKSKGGDLMRFDLDMSLKGGNMELTETKRRRRGRKKEVELPLFSFASVSAATSNFSATNKLGEGGFGPVYKGVLAKGDEVAVKRLSGRSGQGFEELKNEATVIAKVQHKNLVRLFGCCIEQDEKILIYEYMPNKSLDFFLFDPLKSILLDWGIRVRIIEGIAQGLLYLHQYSRLRIIHRDLKASNILLDKDMNPKISDFGMARIFGANELQANTDRIVGTYGYMSPEYALEGIFSIKSDVFSFGVLMLEIVSGKKNTGFYHTDSLNLLGYAWDSWTSDKVLELIDPTLEETSSKHTLLRYVHIALLCVQERAEDRPTMSEVVSMLTNEIAPLIPPNQPAFSYVRNAVNSALGANKSEKCSINEITISLLEAR</sequence>
<name>A0ACC1Y4F0_MELAZ</name>
<accession>A0ACC1Y4F0</accession>
<reference evidence="1 2" key="1">
    <citation type="journal article" date="2023" name="Science">
        <title>Complex scaffold remodeling in plant triterpene biosynthesis.</title>
        <authorList>
            <person name="De La Pena R."/>
            <person name="Hodgson H."/>
            <person name="Liu J.C."/>
            <person name="Stephenson M.J."/>
            <person name="Martin A.C."/>
            <person name="Owen C."/>
            <person name="Harkess A."/>
            <person name="Leebens-Mack J."/>
            <person name="Jimenez L.E."/>
            <person name="Osbourn A."/>
            <person name="Sattely E.S."/>
        </authorList>
    </citation>
    <scope>NUCLEOTIDE SEQUENCE [LARGE SCALE GENOMIC DNA]</scope>
    <source>
        <strain evidence="2">cv. JPN11</strain>
        <tissue evidence="1">Leaf</tissue>
    </source>
</reference>
<evidence type="ECO:0000313" key="1">
    <source>
        <dbReference type="EMBL" id="KAJ4718586.1"/>
    </source>
</evidence>
<keyword evidence="1" id="KW-0418">Kinase</keyword>